<evidence type="ECO:0000256" key="2">
    <source>
        <dbReference type="ARBA" id="ARBA00023125"/>
    </source>
</evidence>
<proteinExistence type="predicted"/>
<dbReference type="Gene3D" id="1.10.10.10">
    <property type="entry name" value="Winged helix-like DNA-binding domain superfamily/Winged helix DNA-binding domain"/>
    <property type="match status" value="1"/>
</dbReference>
<reference evidence="6" key="1">
    <citation type="journal article" date="2019" name="Int. J. Syst. Evol. Microbiol.">
        <title>The Global Catalogue of Microorganisms (GCM) 10K type strain sequencing project: providing services to taxonomists for standard genome sequencing and annotation.</title>
        <authorList>
            <consortium name="The Broad Institute Genomics Platform"/>
            <consortium name="The Broad Institute Genome Sequencing Center for Infectious Disease"/>
            <person name="Wu L."/>
            <person name="Ma J."/>
        </authorList>
    </citation>
    <scope>NUCLEOTIDE SEQUENCE [LARGE SCALE GENOMIC DNA]</scope>
    <source>
        <strain evidence="6">JCM 17983</strain>
    </source>
</reference>
<gene>
    <name evidence="5" type="ORF">GCM10023203_55990</name>
</gene>
<dbReference type="Proteomes" id="UP001500457">
    <property type="component" value="Unassembled WGS sequence"/>
</dbReference>
<evidence type="ECO:0000313" key="5">
    <source>
        <dbReference type="EMBL" id="GAA4894537.1"/>
    </source>
</evidence>
<evidence type="ECO:0000256" key="3">
    <source>
        <dbReference type="ARBA" id="ARBA00023163"/>
    </source>
</evidence>
<keyword evidence="3" id="KW-0804">Transcription</keyword>
<dbReference type="PROSITE" id="PS51118">
    <property type="entry name" value="HTH_HXLR"/>
    <property type="match status" value="1"/>
</dbReference>
<sequence>MHADKLLRLEKSPTLIVVRHDDLGDVYCSVARTWSVIGERWTMMILRECFRGHRRYEHFRTKLGLGANVLNDRLRVLTEEGVLERVPYQDSPVRHEYRLTTKGADLYPVLLALMAWGDRYENDVPPVRLVHRACGHLAEPRTTCSHCGEPLSWRAVTAELEPTAW</sequence>
<evidence type="ECO:0000313" key="6">
    <source>
        <dbReference type="Proteomes" id="UP001500457"/>
    </source>
</evidence>
<accession>A0ABP9F5L1</accession>
<feature type="domain" description="HTH hxlR-type" evidence="4">
    <location>
        <begin position="28"/>
        <end position="125"/>
    </location>
</feature>
<dbReference type="PANTHER" id="PTHR33204">
    <property type="entry name" value="TRANSCRIPTIONAL REGULATOR, MARR FAMILY"/>
    <property type="match status" value="1"/>
</dbReference>
<comment type="caution">
    <text evidence="5">The sequence shown here is derived from an EMBL/GenBank/DDBJ whole genome shotgun (WGS) entry which is preliminary data.</text>
</comment>
<dbReference type="InterPro" id="IPR036390">
    <property type="entry name" value="WH_DNA-bd_sf"/>
</dbReference>
<keyword evidence="1" id="KW-0805">Transcription regulation</keyword>
<evidence type="ECO:0000259" key="4">
    <source>
        <dbReference type="PROSITE" id="PS51118"/>
    </source>
</evidence>
<evidence type="ECO:0000256" key="1">
    <source>
        <dbReference type="ARBA" id="ARBA00023015"/>
    </source>
</evidence>
<dbReference type="InterPro" id="IPR002577">
    <property type="entry name" value="HTH_HxlR"/>
</dbReference>
<organism evidence="5 6">
    <name type="scientific">Actinomycetospora straminea</name>
    <dbReference type="NCBI Taxonomy" id="663607"/>
    <lineage>
        <taxon>Bacteria</taxon>
        <taxon>Bacillati</taxon>
        <taxon>Actinomycetota</taxon>
        <taxon>Actinomycetes</taxon>
        <taxon>Pseudonocardiales</taxon>
        <taxon>Pseudonocardiaceae</taxon>
        <taxon>Actinomycetospora</taxon>
    </lineage>
</organism>
<protein>
    <submittedName>
        <fullName evidence="5">Helix-turn-helix domain-containing protein</fullName>
    </submittedName>
</protein>
<name>A0ABP9F5L1_9PSEU</name>
<dbReference type="PANTHER" id="PTHR33204:SF18">
    <property type="entry name" value="TRANSCRIPTIONAL REGULATORY PROTEIN"/>
    <property type="match status" value="1"/>
</dbReference>
<keyword evidence="6" id="KW-1185">Reference proteome</keyword>
<keyword evidence="2" id="KW-0238">DNA-binding</keyword>
<dbReference type="SUPFAM" id="SSF46785">
    <property type="entry name" value="Winged helix' DNA-binding domain"/>
    <property type="match status" value="1"/>
</dbReference>
<dbReference type="Pfam" id="PF01638">
    <property type="entry name" value="HxlR"/>
    <property type="match status" value="1"/>
</dbReference>
<dbReference type="EMBL" id="BAABHQ010000026">
    <property type="protein sequence ID" value="GAA4894537.1"/>
    <property type="molecule type" value="Genomic_DNA"/>
</dbReference>
<dbReference type="InterPro" id="IPR036388">
    <property type="entry name" value="WH-like_DNA-bd_sf"/>
</dbReference>